<dbReference type="GeneID" id="117576196"/>
<evidence type="ECO:0000313" key="11">
    <source>
        <dbReference type="Proteomes" id="UP000515160"/>
    </source>
</evidence>
<feature type="signal peptide" evidence="9">
    <location>
        <begin position="1"/>
        <end position="28"/>
    </location>
</feature>
<dbReference type="InterPro" id="IPR043504">
    <property type="entry name" value="Peptidase_S1_PA_chymotrypsin"/>
</dbReference>
<keyword evidence="5" id="KW-0378">Hydrolase</keyword>
<evidence type="ECO:0000256" key="3">
    <source>
        <dbReference type="ARBA" id="ARBA00022670"/>
    </source>
</evidence>
<dbReference type="RefSeq" id="XP_034116680.1">
    <property type="nucleotide sequence ID" value="XM_034260789.2"/>
</dbReference>
<proteinExistence type="inferred from homology"/>
<dbReference type="PANTHER" id="PTHR24276">
    <property type="entry name" value="POLYSERASE-RELATED"/>
    <property type="match status" value="1"/>
</dbReference>
<dbReference type="SUPFAM" id="SSF50494">
    <property type="entry name" value="Trypsin-like serine proteases"/>
    <property type="match status" value="1"/>
</dbReference>
<dbReference type="GO" id="GO:0005576">
    <property type="term" value="C:extracellular region"/>
    <property type="evidence" value="ECO:0007669"/>
    <property type="project" value="UniProtKB-SubCell"/>
</dbReference>
<accession>A0A6P8XZD4</accession>
<dbReference type="PROSITE" id="PS50240">
    <property type="entry name" value="TRYPSIN_DOM"/>
    <property type="match status" value="1"/>
</dbReference>
<dbReference type="Gene3D" id="2.40.10.10">
    <property type="entry name" value="Trypsin-like serine proteases"/>
    <property type="match status" value="2"/>
</dbReference>
<protein>
    <submittedName>
        <fullName evidence="12">Chymotrypsin-2</fullName>
    </submittedName>
</protein>
<reference evidence="12" key="1">
    <citation type="submission" date="2025-08" db="UniProtKB">
        <authorList>
            <consortium name="RefSeq"/>
        </authorList>
    </citation>
    <scope>IDENTIFICATION</scope>
    <source>
        <strain evidence="12">15112-1751.03</strain>
        <tissue evidence="12">Whole Adult</tissue>
    </source>
</reference>
<evidence type="ECO:0000256" key="4">
    <source>
        <dbReference type="ARBA" id="ARBA00022729"/>
    </source>
</evidence>
<evidence type="ECO:0000256" key="2">
    <source>
        <dbReference type="ARBA" id="ARBA00007664"/>
    </source>
</evidence>
<evidence type="ECO:0000256" key="1">
    <source>
        <dbReference type="ARBA" id="ARBA00004239"/>
    </source>
</evidence>
<comment type="similarity">
    <text evidence="2">Belongs to the peptidase S1 family.</text>
</comment>
<dbReference type="FunFam" id="2.40.10.10:FF:000036">
    <property type="entry name" value="Trypsin beta"/>
    <property type="match status" value="1"/>
</dbReference>
<evidence type="ECO:0000256" key="6">
    <source>
        <dbReference type="ARBA" id="ARBA00022825"/>
    </source>
</evidence>
<evidence type="ECO:0000313" key="12">
    <source>
        <dbReference type="RefSeq" id="XP_034116680.1"/>
    </source>
</evidence>
<keyword evidence="11" id="KW-1185">Reference proteome</keyword>
<dbReference type="PRINTS" id="PR00722">
    <property type="entry name" value="CHYMOTRYPSIN"/>
</dbReference>
<dbReference type="AlphaFoldDB" id="A0A6P8XZD4"/>
<sequence>MTQRTHLQLLLIPSVILLLSLVAQPVDSIVGGQNAVEGEAPYQISLQTLVGSHLCGGAILAQRWIFTAGHCVRGWPVDRLQVAVGTLRYTQPGAVYYPSAIYLHCNYDSPKYHNDIALLQLNETIIYDALTQPVPVATEFTPVGTSQIVFTGWGTQSVSGTTPTIMQRVYQNRISGVECATRLSLYDDVELGPCHLCALRQLNVGACHGDTGGPLVHDGQLIGILNFVVPCATGVPDVFMDVRYYTDWMRQVMSGNSRCGQVYQKIIN</sequence>
<dbReference type="CDD" id="cd00190">
    <property type="entry name" value="Tryp_SPc"/>
    <property type="match status" value="1"/>
</dbReference>
<evidence type="ECO:0000256" key="7">
    <source>
        <dbReference type="ARBA" id="ARBA00023145"/>
    </source>
</evidence>
<dbReference type="InterPro" id="IPR050430">
    <property type="entry name" value="Peptidase_S1"/>
</dbReference>
<dbReference type="SMART" id="SM00020">
    <property type="entry name" value="Tryp_SPc"/>
    <property type="match status" value="1"/>
</dbReference>
<name>A0A6P8XZD4_DROAB</name>
<evidence type="ECO:0000259" key="10">
    <source>
        <dbReference type="PROSITE" id="PS50240"/>
    </source>
</evidence>
<dbReference type="GO" id="GO:0006508">
    <property type="term" value="P:proteolysis"/>
    <property type="evidence" value="ECO:0007669"/>
    <property type="project" value="UniProtKB-KW"/>
</dbReference>
<organism evidence="11 12">
    <name type="scientific">Drosophila albomicans</name>
    <name type="common">Fruit fly</name>
    <dbReference type="NCBI Taxonomy" id="7291"/>
    <lineage>
        <taxon>Eukaryota</taxon>
        <taxon>Metazoa</taxon>
        <taxon>Ecdysozoa</taxon>
        <taxon>Arthropoda</taxon>
        <taxon>Hexapoda</taxon>
        <taxon>Insecta</taxon>
        <taxon>Pterygota</taxon>
        <taxon>Neoptera</taxon>
        <taxon>Endopterygota</taxon>
        <taxon>Diptera</taxon>
        <taxon>Brachycera</taxon>
        <taxon>Muscomorpha</taxon>
        <taxon>Ephydroidea</taxon>
        <taxon>Drosophilidae</taxon>
        <taxon>Drosophila</taxon>
    </lineage>
</organism>
<dbReference type="Proteomes" id="UP000515160">
    <property type="component" value="Chromosome 2R"/>
</dbReference>
<keyword evidence="7" id="KW-0865">Zymogen</keyword>
<comment type="subcellular location">
    <subcellularLocation>
        <location evidence="1">Secreted</location>
        <location evidence="1">Extracellular space</location>
    </subcellularLocation>
</comment>
<dbReference type="InterPro" id="IPR001254">
    <property type="entry name" value="Trypsin_dom"/>
</dbReference>
<keyword evidence="4 9" id="KW-0732">Signal</keyword>
<dbReference type="FunFam" id="2.40.10.10:FF:000068">
    <property type="entry name" value="transmembrane protease serine 2"/>
    <property type="match status" value="1"/>
</dbReference>
<dbReference type="OrthoDB" id="8440449at2759"/>
<dbReference type="GO" id="GO:0004252">
    <property type="term" value="F:serine-type endopeptidase activity"/>
    <property type="evidence" value="ECO:0007669"/>
    <property type="project" value="InterPro"/>
</dbReference>
<dbReference type="Pfam" id="PF00089">
    <property type="entry name" value="Trypsin"/>
    <property type="match status" value="1"/>
</dbReference>
<evidence type="ECO:0000256" key="8">
    <source>
        <dbReference type="ARBA" id="ARBA00023157"/>
    </source>
</evidence>
<dbReference type="PANTHER" id="PTHR24276:SF98">
    <property type="entry name" value="FI18310P1-RELATED"/>
    <property type="match status" value="1"/>
</dbReference>
<keyword evidence="3" id="KW-0645">Protease</keyword>
<keyword evidence="6" id="KW-0720">Serine protease</keyword>
<evidence type="ECO:0000256" key="9">
    <source>
        <dbReference type="SAM" id="SignalP"/>
    </source>
</evidence>
<feature type="domain" description="Peptidase S1" evidence="10">
    <location>
        <begin position="29"/>
        <end position="254"/>
    </location>
</feature>
<dbReference type="InterPro" id="IPR009003">
    <property type="entry name" value="Peptidase_S1_PA"/>
</dbReference>
<keyword evidence="8" id="KW-1015">Disulfide bond</keyword>
<feature type="chain" id="PRO_5027625712" evidence="9">
    <location>
        <begin position="29"/>
        <end position="268"/>
    </location>
</feature>
<dbReference type="InterPro" id="IPR001314">
    <property type="entry name" value="Peptidase_S1A"/>
</dbReference>
<evidence type="ECO:0000256" key="5">
    <source>
        <dbReference type="ARBA" id="ARBA00022801"/>
    </source>
</evidence>
<gene>
    <name evidence="12" type="primary">LOC117576196</name>
</gene>